<accession>A0A1L4D0D3</accession>
<name>A0A1L4D0D3_9BACT</name>
<gene>
    <name evidence="1" type="ORF">AXG55_07030</name>
</gene>
<evidence type="ECO:0000313" key="2">
    <source>
        <dbReference type="Proteomes" id="UP000184731"/>
    </source>
</evidence>
<keyword evidence="2" id="KW-1185">Reference proteome</keyword>
<dbReference type="STRING" id="1915309.AXG55_07030"/>
<reference evidence="1 2" key="1">
    <citation type="submission" date="2016-10" db="EMBL/GenBank/DDBJ databases">
        <title>Silvanigrella aquatica sp. nov., isolated from a freshwater lake located in the Black Forest, Germany, description of Silvanigrellaceae fam. nov., Silvanigrellales ord. nov., reclassification of the order Bdellovibrionales in the class Oligoflexia, reclassification of the families Bacteriovoracaceae and Halobacteriovoraceae in the new order Bacteriovoracales ord. nov., and reclassification of the family Pseudobacteriovoracaceae in the order Oligoflexiales.</title>
        <authorList>
            <person name="Hahn M.W."/>
            <person name="Schmidt J."/>
            <person name="Koll U."/>
            <person name="Rohde M."/>
            <person name="Verbag S."/>
            <person name="Pitt A."/>
            <person name="Nakai R."/>
            <person name="Naganuma T."/>
            <person name="Lang E."/>
        </authorList>
    </citation>
    <scope>NUCLEOTIDE SEQUENCE [LARGE SCALE GENOMIC DNA]</scope>
    <source>
        <strain evidence="1 2">MWH-Nonnen-W8red</strain>
    </source>
</reference>
<proteinExistence type="predicted"/>
<protein>
    <submittedName>
        <fullName evidence="1">Uncharacterized protein</fullName>
    </submittedName>
</protein>
<dbReference type="AlphaFoldDB" id="A0A1L4D0D3"/>
<dbReference type="KEGG" id="saqi:AXG55_07030"/>
<evidence type="ECO:0000313" key="1">
    <source>
        <dbReference type="EMBL" id="APJ03672.1"/>
    </source>
</evidence>
<dbReference type="EMBL" id="CP017834">
    <property type="protein sequence ID" value="APJ03672.1"/>
    <property type="molecule type" value="Genomic_DNA"/>
</dbReference>
<dbReference type="Proteomes" id="UP000184731">
    <property type="component" value="Chromosome"/>
</dbReference>
<dbReference type="OrthoDB" id="9766544at2"/>
<organism evidence="1 2">
    <name type="scientific">Silvanigrella aquatica</name>
    <dbReference type="NCBI Taxonomy" id="1915309"/>
    <lineage>
        <taxon>Bacteria</taxon>
        <taxon>Pseudomonadati</taxon>
        <taxon>Bdellovibrionota</taxon>
        <taxon>Oligoflexia</taxon>
        <taxon>Silvanigrellales</taxon>
        <taxon>Silvanigrellaceae</taxon>
        <taxon>Silvanigrella</taxon>
    </lineage>
</organism>
<sequence length="62" mass="7027">MKKIQKIQKNCVQAFGNDFLYPQAGSKKSNDWFIFAASSNEIFEGHATEFFKVPTTFFASKG</sequence>
<dbReference type="RefSeq" id="WP_148697411.1">
    <property type="nucleotide sequence ID" value="NZ_CP017834.1"/>
</dbReference>